<gene>
    <name evidence="2" type="ORF">EOD73_05100</name>
</gene>
<proteinExistence type="predicted"/>
<name>A0A3S3TD04_9BURK</name>
<evidence type="ECO:0000313" key="3">
    <source>
        <dbReference type="Proteomes" id="UP000288587"/>
    </source>
</evidence>
<feature type="signal peptide" evidence="1">
    <location>
        <begin position="1"/>
        <end position="26"/>
    </location>
</feature>
<dbReference type="Proteomes" id="UP000288587">
    <property type="component" value="Unassembled WGS sequence"/>
</dbReference>
<organism evidence="2 3">
    <name type="scientific">Inhella crocodyli</name>
    <dbReference type="NCBI Taxonomy" id="2499851"/>
    <lineage>
        <taxon>Bacteria</taxon>
        <taxon>Pseudomonadati</taxon>
        <taxon>Pseudomonadota</taxon>
        <taxon>Betaproteobacteria</taxon>
        <taxon>Burkholderiales</taxon>
        <taxon>Sphaerotilaceae</taxon>
        <taxon>Inhella</taxon>
    </lineage>
</organism>
<dbReference type="AlphaFoldDB" id="A0A3S3TD04"/>
<keyword evidence="3" id="KW-1185">Reference proteome</keyword>
<dbReference type="EMBL" id="SACM01000001">
    <property type="protein sequence ID" value="RVT88362.1"/>
    <property type="molecule type" value="Genomic_DNA"/>
</dbReference>
<dbReference type="PROSITE" id="PS51257">
    <property type="entry name" value="PROKAR_LIPOPROTEIN"/>
    <property type="match status" value="1"/>
</dbReference>
<evidence type="ECO:0000313" key="2">
    <source>
        <dbReference type="EMBL" id="RVT88362.1"/>
    </source>
</evidence>
<dbReference type="RefSeq" id="WP_127681462.1">
    <property type="nucleotide sequence ID" value="NZ_SACM01000001.1"/>
</dbReference>
<keyword evidence="1" id="KW-0732">Signal</keyword>
<feature type="chain" id="PRO_5018545908" evidence="1">
    <location>
        <begin position="27"/>
        <end position="93"/>
    </location>
</feature>
<evidence type="ECO:0000256" key="1">
    <source>
        <dbReference type="SAM" id="SignalP"/>
    </source>
</evidence>
<protein>
    <submittedName>
        <fullName evidence="2">Uncharacterized protein</fullName>
    </submittedName>
</protein>
<sequence>MLSSRPFQTLSLATLTLSVALLSACAAPAETAEQKAAQATASQANRECEATTGSNLCRKRKGASVAPVASIDGETLRRGGDELVRDKASTPAN</sequence>
<reference evidence="2 3" key="1">
    <citation type="submission" date="2019-01" db="EMBL/GenBank/DDBJ databases">
        <authorList>
            <person name="Chen W.-M."/>
        </authorList>
    </citation>
    <scope>NUCLEOTIDE SEQUENCE [LARGE SCALE GENOMIC DNA]</scope>
    <source>
        <strain evidence="2 3">CCP-18</strain>
    </source>
</reference>
<accession>A0A3S3TD04</accession>
<comment type="caution">
    <text evidence="2">The sequence shown here is derived from an EMBL/GenBank/DDBJ whole genome shotgun (WGS) entry which is preliminary data.</text>
</comment>